<dbReference type="STRING" id="407821.A0A087U8H0"/>
<feature type="domain" description="Sushi" evidence="6">
    <location>
        <begin position="96"/>
        <end position="153"/>
    </location>
</feature>
<organism evidence="7 8">
    <name type="scientific">Stegodyphus mimosarum</name>
    <name type="common">African social velvet spider</name>
    <dbReference type="NCBI Taxonomy" id="407821"/>
    <lineage>
        <taxon>Eukaryota</taxon>
        <taxon>Metazoa</taxon>
        <taxon>Ecdysozoa</taxon>
        <taxon>Arthropoda</taxon>
        <taxon>Chelicerata</taxon>
        <taxon>Arachnida</taxon>
        <taxon>Araneae</taxon>
        <taxon>Araneomorphae</taxon>
        <taxon>Entelegynae</taxon>
        <taxon>Eresoidea</taxon>
        <taxon>Eresidae</taxon>
        <taxon>Stegodyphus</taxon>
    </lineage>
</organism>
<dbReference type="InterPro" id="IPR035976">
    <property type="entry name" value="Sushi/SCR/CCP_sf"/>
</dbReference>
<feature type="domain" description="Sushi" evidence="6">
    <location>
        <begin position="267"/>
        <end position="330"/>
    </location>
</feature>
<feature type="disulfide bond" evidence="4">
    <location>
        <begin position="301"/>
        <end position="328"/>
    </location>
</feature>
<dbReference type="InterPro" id="IPR000436">
    <property type="entry name" value="Sushi_SCR_CCP_dom"/>
</dbReference>
<evidence type="ECO:0000313" key="7">
    <source>
        <dbReference type="EMBL" id="KFM73659.1"/>
    </source>
</evidence>
<dbReference type="OMA" id="NEGTHEP"/>
<feature type="domain" description="Sushi" evidence="6">
    <location>
        <begin position="1"/>
        <end position="53"/>
    </location>
</feature>
<dbReference type="PANTHER" id="PTHR45656">
    <property type="entry name" value="PROTEIN CBR-CLEC-78"/>
    <property type="match status" value="1"/>
</dbReference>
<keyword evidence="2" id="KW-0677">Repeat</keyword>
<dbReference type="OrthoDB" id="6418332at2759"/>
<comment type="caution">
    <text evidence="4">Lacks conserved residue(s) required for the propagation of feature annotation.</text>
</comment>
<dbReference type="AlphaFoldDB" id="A0A087U8H0"/>
<dbReference type="SMART" id="SM00032">
    <property type="entry name" value="CCP"/>
    <property type="match status" value="8"/>
</dbReference>
<dbReference type="InterPro" id="IPR051277">
    <property type="entry name" value="SEZ6_CSMD_C4BPB_Regulators"/>
</dbReference>
<evidence type="ECO:0000259" key="6">
    <source>
        <dbReference type="PROSITE" id="PS50923"/>
    </source>
</evidence>
<dbReference type="EMBL" id="KK118709">
    <property type="protein sequence ID" value="KFM73659.1"/>
    <property type="molecule type" value="Genomic_DNA"/>
</dbReference>
<evidence type="ECO:0000256" key="1">
    <source>
        <dbReference type="ARBA" id="ARBA00022729"/>
    </source>
</evidence>
<name>A0A087U8H0_STEMI</name>
<feature type="domain" description="Sushi" evidence="6">
    <location>
        <begin position="154"/>
        <end position="225"/>
    </location>
</feature>
<dbReference type="SUPFAM" id="SSF57535">
    <property type="entry name" value="Complement control module/SCR domain"/>
    <property type="match status" value="6"/>
</dbReference>
<evidence type="ECO:0000256" key="2">
    <source>
        <dbReference type="ARBA" id="ARBA00022737"/>
    </source>
</evidence>
<evidence type="ECO:0000313" key="8">
    <source>
        <dbReference type="Proteomes" id="UP000054359"/>
    </source>
</evidence>
<reference evidence="7 8" key="1">
    <citation type="submission" date="2013-11" db="EMBL/GenBank/DDBJ databases">
        <title>Genome sequencing of Stegodyphus mimosarum.</title>
        <authorList>
            <person name="Bechsgaard J."/>
        </authorList>
    </citation>
    <scope>NUCLEOTIDE SEQUENCE [LARGE SCALE GENOMIC DNA]</scope>
</reference>
<feature type="non-terminal residue" evidence="7">
    <location>
        <position position="659"/>
    </location>
</feature>
<dbReference type="Pfam" id="PF00084">
    <property type="entry name" value="Sushi"/>
    <property type="match status" value="5"/>
</dbReference>
<dbReference type="Proteomes" id="UP000054359">
    <property type="component" value="Unassembled WGS sequence"/>
</dbReference>
<keyword evidence="4" id="KW-0768">Sushi</keyword>
<gene>
    <name evidence="7" type="ORF">X975_24303</name>
</gene>
<evidence type="ECO:0000256" key="4">
    <source>
        <dbReference type="PROSITE-ProRule" id="PRU00302"/>
    </source>
</evidence>
<sequence length="659" mass="74794">MGMYDYRPYVKKVTNNRQIMYECHRHYTLKDGPPGATCVDGQWSPKQMPRCVRGSHPVLTTQRRRRRELFRWRMRRLGMTDVEGKEEQSKEILINAKCQQLPEKPKHGLVIATETEHGMKAFFICKNGYQLVGSNVTECHDGQWTTPTPACKDISCPYPGMLEDGQILAVGYTSTHIYIPYVTRIANNQQIIYDCHQHYTLKDGPPFATCIDGQWSPKQMPRCVFESHPDLATHRRRRELLKRRGRRGGKRKRRGKGARSKERLIKEPCSLGETNWMEVEIIKMGRGNDSLPHGTVINVTCSDGHKLNIGNRTARCVRGKWKPKEPVCETLSCLVPSTPNGIYNHLQRTLIENEEVPHSEILTLTCLPGFQLMGADSLRCWYGNWAIENFPYCAAKPCELPVIPQGHYLSGYRSGLTISHGSSIDYDCKPDYVRVSEEAIYCSEGILKPHSPACQHHSLKQVSVISPDSDSIQETDIRPGGNEMDMPPGSGWRSCGPPERQQNTLLYPTHKALSAAAISVPTDPTDSEQSGQTRWFAHNTEVRFNCIRGIYGEKTTWKIVCENGNWVGGAYKCEAEPEPPPDEDRRNKSCIFYNTEPNLVAFLGDQMIEEEETEHPPHTELVFRCKDIGKYSLIGSVRRRCVHGDWDGVKPSCYGLSQE</sequence>
<dbReference type="PROSITE" id="PS50923">
    <property type="entry name" value="SUSHI"/>
    <property type="match status" value="5"/>
</dbReference>
<evidence type="ECO:0000256" key="3">
    <source>
        <dbReference type="ARBA" id="ARBA00023157"/>
    </source>
</evidence>
<feature type="disulfide bond" evidence="4">
    <location>
        <begin position="366"/>
        <end position="393"/>
    </location>
</feature>
<keyword evidence="3 4" id="KW-1015">Disulfide bond</keyword>
<protein>
    <submittedName>
        <fullName evidence="7">CUB and sushi domain-containing protein 1</fullName>
    </submittedName>
</protein>
<keyword evidence="8" id="KW-1185">Reference proteome</keyword>
<accession>A0A087U8H0</accession>
<proteinExistence type="predicted"/>
<evidence type="ECO:0000256" key="5">
    <source>
        <dbReference type="SAM" id="MobiDB-lite"/>
    </source>
</evidence>
<keyword evidence="1" id="KW-0732">Signal</keyword>
<dbReference type="PANTHER" id="PTHR45656:SF4">
    <property type="entry name" value="PROTEIN CBR-CLEC-78"/>
    <property type="match status" value="1"/>
</dbReference>
<feature type="domain" description="Sushi" evidence="6">
    <location>
        <begin position="331"/>
        <end position="395"/>
    </location>
</feature>
<feature type="region of interest" description="Disordered" evidence="5">
    <location>
        <begin position="242"/>
        <end position="262"/>
    </location>
</feature>
<dbReference type="Gene3D" id="2.10.70.10">
    <property type="entry name" value="Complement Module, domain 1"/>
    <property type="match status" value="8"/>
</dbReference>
<feature type="compositionally biased region" description="Basic residues" evidence="5">
    <location>
        <begin position="242"/>
        <end position="258"/>
    </location>
</feature>
<dbReference type="CDD" id="cd00033">
    <property type="entry name" value="CCP"/>
    <property type="match status" value="3"/>
</dbReference>